<dbReference type="PANTHER" id="PTHR47470:SF1">
    <property type="entry name" value="FAD-DEPENDENT OXIDOREDUCTASE 2 FAD BINDING DOMAIN-CONTAINING PROTEIN"/>
    <property type="match status" value="1"/>
</dbReference>
<dbReference type="GO" id="GO:0008203">
    <property type="term" value="P:cholesterol metabolic process"/>
    <property type="evidence" value="ECO:0007669"/>
    <property type="project" value="UniProtKB-KW"/>
</dbReference>
<comment type="similarity">
    <text evidence="2">Belongs to the GMC oxidoreductase family.</text>
</comment>
<evidence type="ECO:0000256" key="2">
    <source>
        <dbReference type="ARBA" id="ARBA00010790"/>
    </source>
</evidence>
<evidence type="ECO:0000256" key="3">
    <source>
        <dbReference type="ARBA" id="ARBA00022548"/>
    </source>
</evidence>
<evidence type="ECO:0000313" key="19">
    <source>
        <dbReference type="Proteomes" id="UP000063789"/>
    </source>
</evidence>
<keyword evidence="10" id="KW-0413">Isomerase</keyword>
<dbReference type="InterPro" id="IPR000172">
    <property type="entry name" value="GMC_OxRdtase_N"/>
</dbReference>
<dbReference type="InterPro" id="IPR036188">
    <property type="entry name" value="FAD/NAD-bd_sf"/>
</dbReference>
<dbReference type="EC" id="5.3.3.1" evidence="11"/>
<dbReference type="PATRIC" id="fig|1136941.3.peg.1277"/>
<feature type="domain" description="Glucose-methanol-choline oxidoreductase N-terminal" evidence="16">
    <location>
        <begin position="193"/>
        <end position="284"/>
    </location>
</feature>
<keyword evidence="7" id="KW-0443">Lipid metabolism</keyword>
<accession>A0A0N9NAZ6</accession>
<evidence type="ECO:0000256" key="7">
    <source>
        <dbReference type="ARBA" id="ARBA00023098"/>
    </source>
</evidence>
<evidence type="ECO:0000256" key="15">
    <source>
        <dbReference type="ARBA" id="ARBA00049778"/>
    </source>
</evidence>
<evidence type="ECO:0000256" key="12">
    <source>
        <dbReference type="ARBA" id="ARBA00049645"/>
    </source>
</evidence>
<dbReference type="Gene3D" id="3.50.50.60">
    <property type="entry name" value="FAD/NAD(P)-binding domain"/>
    <property type="match status" value="3"/>
</dbReference>
<evidence type="ECO:0000256" key="11">
    <source>
        <dbReference type="ARBA" id="ARBA00038856"/>
    </source>
</evidence>
<keyword evidence="6" id="KW-0560">Oxidoreductase</keyword>
<dbReference type="AlphaFoldDB" id="A0A0N9NAZ6"/>
<reference evidence="18 19" key="2">
    <citation type="journal article" date="2017" name="Int. J. Syst. Evol. Microbiol.">
        <title>Gordonia phthalatica sp. nov., a di-n-butyl phthalate-degrading bacterium isolated from activated sludge.</title>
        <authorList>
            <person name="Jin D."/>
            <person name="Kong X."/>
            <person name="Jia M."/>
            <person name="Yu X."/>
            <person name="Wang X."/>
            <person name="Zhuang X."/>
            <person name="Deng Y."/>
            <person name="Bai Z."/>
        </authorList>
    </citation>
    <scope>NUCLEOTIDE SEQUENCE [LARGE SCALE GENOMIC DNA]</scope>
    <source>
        <strain evidence="18 19">QH-11</strain>
    </source>
</reference>
<dbReference type="PANTHER" id="PTHR47470">
    <property type="entry name" value="CHOLESTEROL OXIDASE"/>
    <property type="match status" value="1"/>
</dbReference>
<dbReference type="Pfam" id="PF00732">
    <property type="entry name" value="GMC_oxred_N"/>
    <property type="match status" value="1"/>
</dbReference>
<dbReference type="GO" id="GO:0016995">
    <property type="term" value="F:cholesterol oxidase activity"/>
    <property type="evidence" value="ECO:0007669"/>
    <property type="project" value="UniProtKB-EC"/>
</dbReference>
<dbReference type="STRING" id="1136941.ACH46_06245"/>
<evidence type="ECO:0000256" key="4">
    <source>
        <dbReference type="ARBA" id="ARBA00022630"/>
    </source>
</evidence>
<keyword evidence="19" id="KW-1185">Reference proteome</keyword>
<dbReference type="InterPro" id="IPR007867">
    <property type="entry name" value="GMC_OxRtase_C"/>
</dbReference>
<reference evidence="19" key="1">
    <citation type="submission" date="2015-06" db="EMBL/GenBank/DDBJ databases">
        <title>Complete genome sequence and metabolic analysis of phthalate degradation pathway in Gordonia sp. QH-11.</title>
        <authorList>
            <person name="Jin D."/>
            <person name="Kong X."/>
            <person name="Bai Z."/>
        </authorList>
    </citation>
    <scope>NUCLEOTIDE SEQUENCE [LARGE SCALE GENOMIC DNA]</scope>
    <source>
        <strain evidence="19">QH-11</strain>
    </source>
</reference>
<dbReference type="Pfam" id="PF05199">
    <property type="entry name" value="GMC_oxred_C"/>
    <property type="match status" value="1"/>
</dbReference>
<evidence type="ECO:0000256" key="14">
    <source>
        <dbReference type="ARBA" id="ARBA00049744"/>
    </source>
</evidence>
<keyword evidence="8" id="KW-1207">Sterol metabolism</keyword>
<organism evidence="18 19">
    <name type="scientific">Gordonia phthalatica</name>
    <dbReference type="NCBI Taxonomy" id="1136941"/>
    <lineage>
        <taxon>Bacteria</taxon>
        <taxon>Bacillati</taxon>
        <taxon>Actinomycetota</taxon>
        <taxon>Actinomycetes</taxon>
        <taxon>Mycobacteriales</taxon>
        <taxon>Gordoniaceae</taxon>
        <taxon>Gordonia</taxon>
    </lineage>
</organism>
<dbReference type="GO" id="GO:0004769">
    <property type="term" value="F:steroid Delta-isomerase activity"/>
    <property type="evidence" value="ECO:0007669"/>
    <property type="project" value="UniProtKB-EC"/>
</dbReference>
<keyword evidence="3" id="KW-0153">Cholesterol metabolism</keyword>
<keyword evidence="4" id="KW-0285">Flavoprotein</keyword>
<sequence length="581" mass="62591">MAHTDFDVLIIGSGFGGSVSALRLVEKGYRVGVIEAGRRFEDDQFAKTSWRLNKFVWAPKLGLMGIQRVHMLKDVMVLAGAGVGGGSLNYANTLYKPPTPFFTDPQWNHITDWEAELTPHYEQARRMLGVVTNPSFTNSDRIMKEVADEMGAGDTFTSTPVGVFFGAKTGGTGAPGEKVADPYFGGAGPERTACTECGACMTGCRVGAKNTLLKNYLGLAERNGAQIIDRTTVDRLEQKSDGSWIVSTHGSSSWGPFGAHRRQFTADQVIVAAGTFNTQKIMHRAKGTTLPKVSDAMGVLTRTNSESILGAQARSYDASRDFSEGVAITSSFHPAANTHIEPVRYGKGSNAMAYLQTVLTDGGSVPNRVGQFLKQIIKNPFMLIRLLFVRKWSQRTVIALVMQNNNNSLTTFVRKRGPFKYVTTKQGIGEPNPTWIPEGNEATRRIADKLPSGMAGGTWGDILNMPMTAHYLGGCVISDDPAKGVIDPYHRVWNYPTLHITDGAAITANLGVNPSLSISAQAERAISLWPNKGEADTRPAQGEAYSRLAPVAPNAPVVPADAPGALRLSITPVNTKADSAS</sequence>
<gene>
    <name evidence="18" type="ORF">ACH46_06245</name>
</gene>
<evidence type="ECO:0000256" key="10">
    <source>
        <dbReference type="ARBA" id="ARBA00023235"/>
    </source>
</evidence>
<dbReference type="EMBL" id="CP011853">
    <property type="protein sequence ID" value="ALG84180.1"/>
    <property type="molecule type" value="Genomic_DNA"/>
</dbReference>
<evidence type="ECO:0000256" key="5">
    <source>
        <dbReference type="ARBA" id="ARBA00022827"/>
    </source>
</evidence>
<feature type="domain" description="Glucose-methanol-choline oxidoreductase C-terminal" evidence="17">
    <location>
        <begin position="468"/>
        <end position="521"/>
    </location>
</feature>
<dbReference type="Proteomes" id="UP000063789">
    <property type="component" value="Chromosome"/>
</dbReference>
<dbReference type="EC" id="1.1.3.6" evidence="13"/>
<dbReference type="RefSeq" id="WP_062392155.1">
    <property type="nucleotide sequence ID" value="NZ_CP011853.1"/>
</dbReference>
<evidence type="ECO:0000313" key="18">
    <source>
        <dbReference type="EMBL" id="ALG84180.1"/>
    </source>
</evidence>
<evidence type="ECO:0000259" key="17">
    <source>
        <dbReference type="Pfam" id="PF05199"/>
    </source>
</evidence>
<keyword evidence="5" id="KW-0274">FAD</keyword>
<dbReference type="InterPro" id="IPR052542">
    <property type="entry name" value="Cholesterol_Oxidase"/>
</dbReference>
<dbReference type="OrthoDB" id="517968at2"/>
<name>A0A0N9NAZ6_9ACTN</name>
<protein>
    <recommendedName>
        <fullName evidence="14">Cholesterol oxidase</fullName>
        <ecNumber evidence="13">1.1.3.6</ecNumber>
        <ecNumber evidence="11">5.3.3.1</ecNumber>
    </recommendedName>
    <alternativeName>
        <fullName evidence="15">Cholesterol isomerase</fullName>
    </alternativeName>
</protein>
<proteinExistence type="inferred from homology"/>
<dbReference type="KEGG" id="goq:ACH46_06245"/>
<evidence type="ECO:0000256" key="1">
    <source>
        <dbReference type="ARBA" id="ARBA00001974"/>
    </source>
</evidence>
<evidence type="ECO:0000256" key="6">
    <source>
        <dbReference type="ARBA" id="ARBA00023002"/>
    </source>
</evidence>
<evidence type="ECO:0000256" key="8">
    <source>
        <dbReference type="ARBA" id="ARBA00023166"/>
    </source>
</evidence>
<dbReference type="SUPFAM" id="SSF51905">
    <property type="entry name" value="FAD/NAD(P)-binding domain"/>
    <property type="match status" value="1"/>
</dbReference>
<keyword evidence="9" id="KW-0753">Steroid metabolism</keyword>
<comment type="cofactor">
    <cofactor evidence="1">
        <name>FAD</name>
        <dbReference type="ChEBI" id="CHEBI:57692"/>
    </cofactor>
</comment>
<comment type="pathway">
    <text evidence="12">Steroid metabolism; cholesterol degradation.</text>
</comment>
<evidence type="ECO:0000256" key="9">
    <source>
        <dbReference type="ARBA" id="ARBA00023221"/>
    </source>
</evidence>
<dbReference type="GO" id="GO:0050660">
    <property type="term" value="F:flavin adenine dinucleotide binding"/>
    <property type="evidence" value="ECO:0007669"/>
    <property type="project" value="InterPro"/>
</dbReference>
<evidence type="ECO:0000256" key="13">
    <source>
        <dbReference type="ARBA" id="ARBA00049723"/>
    </source>
</evidence>
<evidence type="ECO:0000259" key="16">
    <source>
        <dbReference type="Pfam" id="PF00732"/>
    </source>
</evidence>